<evidence type="ECO:0000313" key="4">
    <source>
        <dbReference type="EMBL" id="TYP89407.1"/>
    </source>
</evidence>
<organism evidence="4 5">
    <name type="scientific">Sphingobacterium allocomposti</name>
    <dbReference type="NCBI Taxonomy" id="415956"/>
    <lineage>
        <taxon>Bacteria</taxon>
        <taxon>Pseudomonadati</taxon>
        <taxon>Bacteroidota</taxon>
        <taxon>Sphingobacteriia</taxon>
        <taxon>Sphingobacteriales</taxon>
        <taxon>Sphingobacteriaceae</taxon>
        <taxon>Sphingobacterium</taxon>
    </lineage>
</organism>
<comment type="caution">
    <text evidence="4">The sequence shown here is derived from an EMBL/GenBank/DDBJ whole genome shotgun (WGS) entry which is preliminary data.</text>
</comment>
<evidence type="ECO:0000256" key="2">
    <source>
        <dbReference type="ARBA" id="ARBA00023172"/>
    </source>
</evidence>
<dbReference type="SUPFAM" id="SSF56349">
    <property type="entry name" value="DNA breaking-rejoining enzymes"/>
    <property type="match status" value="1"/>
</dbReference>
<dbReference type="Pfam" id="PF13102">
    <property type="entry name" value="Phage_int_SAM_5"/>
    <property type="match status" value="1"/>
</dbReference>
<dbReference type="InterPro" id="IPR050090">
    <property type="entry name" value="Tyrosine_recombinase_XerCD"/>
</dbReference>
<dbReference type="InterPro" id="IPR025269">
    <property type="entry name" value="SAM-like_dom"/>
</dbReference>
<dbReference type="PANTHER" id="PTHR30349">
    <property type="entry name" value="PHAGE INTEGRASE-RELATED"/>
    <property type="match status" value="1"/>
</dbReference>
<protein>
    <submittedName>
        <fullName evidence="4">Site-specific recombinase XerD</fullName>
    </submittedName>
</protein>
<reference evidence="4 5" key="1">
    <citation type="submission" date="2019-07" db="EMBL/GenBank/DDBJ databases">
        <title>Genomic Encyclopedia of Archaeal and Bacterial Type Strains, Phase II (KMG-II): from individual species to whole genera.</title>
        <authorList>
            <person name="Goeker M."/>
        </authorList>
    </citation>
    <scope>NUCLEOTIDE SEQUENCE [LARGE SCALE GENOMIC DNA]</scope>
    <source>
        <strain evidence="4 5">DSM 18850</strain>
    </source>
</reference>
<dbReference type="InterPro" id="IPR010998">
    <property type="entry name" value="Integrase_recombinase_N"/>
</dbReference>
<sequence length="416" mass="48794">MATITPTILQNNRRKDGRWVVVYRLTHRRQSVYIKTSNLIGPSQLNKDNTIKQKYVIDYLASEVKLLEHRIASLGLKAERYTAAQLKEYILASDQDVDFLQFCDEHYEVLKRTLKPNTVGTYRTTINHLKDFQGNKKLFCREITSAYVKRFMEYVQEPKTIVRMVGEGSRQTSLRKSRTVSGNSLYTIFFRFRKLFDWCKERYNDEDMGIIRIPNSPFDRVPAPKMQATKKRSISVEDIRKIRDYQPVSSTEMAAKNLFMLSFYLCGINMIDIRNNISSIGKRLEYYRSKVERRNDRGFISIKIPKEAKPYMQWYIEVKDRWSNSKNMTFAANKGLKSMSEKLDIDPNLSTYYARHSFATIGRNDCRIPEEYISRALNHVGSGNRVTDIYLAPDWSIIDEVQEKVINKINEDIHTK</sequence>
<dbReference type="AlphaFoldDB" id="A0A5S5D040"/>
<dbReference type="InterPro" id="IPR013762">
    <property type="entry name" value="Integrase-like_cat_sf"/>
</dbReference>
<evidence type="ECO:0000313" key="5">
    <source>
        <dbReference type="Proteomes" id="UP000325105"/>
    </source>
</evidence>
<dbReference type="EMBL" id="VNHX01000027">
    <property type="protein sequence ID" value="TYP89407.1"/>
    <property type="molecule type" value="Genomic_DNA"/>
</dbReference>
<keyword evidence="1" id="KW-0238">DNA-binding</keyword>
<dbReference type="Proteomes" id="UP000325105">
    <property type="component" value="Unassembled WGS sequence"/>
</dbReference>
<evidence type="ECO:0000259" key="3">
    <source>
        <dbReference type="Pfam" id="PF13102"/>
    </source>
</evidence>
<evidence type="ECO:0000256" key="1">
    <source>
        <dbReference type="ARBA" id="ARBA00023125"/>
    </source>
</evidence>
<keyword evidence="2" id="KW-0233">DNA recombination</keyword>
<gene>
    <name evidence="4" type="ORF">BC792_1278</name>
</gene>
<proteinExistence type="predicted"/>
<keyword evidence="5" id="KW-1185">Reference proteome</keyword>
<dbReference type="RefSeq" id="WP_170250057.1">
    <property type="nucleotide sequence ID" value="NZ_VNHX01000027.1"/>
</dbReference>
<dbReference type="GO" id="GO:0003677">
    <property type="term" value="F:DNA binding"/>
    <property type="evidence" value="ECO:0007669"/>
    <property type="project" value="UniProtKB-KW"/>
</dbReference>
<dbReference type="InterPro" id="IPR011010">
    <property type="entry name" value="DNA_brk_join_enz"/>
</dbReference>
<dbReference type="PANTHER" id="PTHR30349:SF64">
    <property type="entry name" value="PROPHAGE INTEGRASE INTD-RELATED"/>
    <property type="match status" value="1"/>
</dbReference>
<dbReference type="GO" id="GO:0015074">
    <property type="term" value="P:DNA integration"/>
    <property type="evidence" value="ECO:0007669"/>
    <property type="project" value="InterPro"/>
</dbReference>
<dbReference type="GO" id="GO:0006310">
    <property type="term" value="P:DNA recombination"/>
    <property type="evidence" value="ECO:0007669"/>
    <property type="project" value="UniProtKB-KW"/>
</dbReference>
<accession>A0A5S5D040</accession>
<feature type="domain" description="Phage integrase SAM-like" evidence="3">
    <location>
        <begin position="98"/>
        <end position="196"/>
    </location>
</feature>
<dbReference type="Gene3D" id="1.10.150.130">
    <property type="match status" value="1"/>
</dbReference>
<dbReference type="Gene3D" id="1.10.443.10">
    <property type="entry name" value="Intergrase catalytic core"/>
    <property type="match status" value="1"/>
</dbReference>
<name>A0A5S5D040_9SPHI</name>